<comment type="subunit">
    <text evidence="2 5">Part of the 50S ribosomal subunit.</text>
</comment>
<dbReference type="STRING" id="796620.VIBC2010_02745"/>
<dbReference type="GO" id="GO:1990904">
    <property type="term" value="C:ribonucleoprotein complex"/>
    <property type="evidence" value="ECO:0007669"/>
    <property type="project" value="UniProtKB-KW"/>
</dbReference>
<dbReference type="InterPro" id="IPR034704">
    <property type="entry name" value="Ribosomal_bL28/bL31-like_sf"/>
</dbReference>
<dbReference type="PROSITE" id="PS01143">
    <property type="entry name" value="RIBOSOMAL_L31"/>
    <property type="match status" value="1"/>
</dbReference>
<comment type="caution">
    <text evidence="6">The sequence shown here is derived from an EMBL/GenBank/DDBJ whole genome shotgun (WGS) entry which is preliminary data.</text>
</comment>
<evidence type="ECO:0000256" key="3">
    <source>
        <dbReference type="ARBA" id="ARBA00022980"/>
    </source>
</evidence>
<evidence type="ECO:0000256" key="2">
    <source>
        <dbReference type="ARBA" id="ARBA00011838"/>
    </source>
</evidence>
<dbReference type="GO" id="GO:0005840">
    <property type="term" value="C:ribosome"/>
    <property type="evidence" value="ECO:0007669"/>
    <property type="project" value="UniProtKB-KW"/>
</dbReference>
<dbReference type="InterPro" id="IPR042105">
    <property type="entry name" value="Ribosomal_bL31_sf"/>
</dbReference>
<keyword evidence="4 5" id="KW-0687">Ribonucleoprotein</keyword>
<dbReference type="InterPro" id="IPR002150">
    <property type="entry name" value="Ribosomal_bL31"/>
</dbReference>
<dbReference type="InterPro" id="IPR027493">
    <property type="entry name" value="Ribosomal_bL31_B"/>
</dbReference>
<organism evidence="6 7">
    <name type="scientific">Vibrio caribbeanicus ATCC BAA-2122</name>
    <dbReference type="NCBI Taxonomy" id="796620"/>
    <lineage>
        <taxon>Bacteria</taxon>
        <taxon>Pseudomonadati</taxon>
        <taxon>Pseudomonadota</taxon>
        <taxon>Gammaproteobacteria</taxon>
        <taxon>Vibrionales</taxon>
        <taxon>Vibrionaceae</taxon>
        <taxon>Vibrio</taxon>
    </lineage>
</organism>
<reference evidence="6 7" key="1">
    <citation type="journal article" date="2012" name="Int. J. Syst. Evol. Microbiol.">
        <title>Vibrio caribbeanicus sp. nov., isolated from the marine sponge Scleritoderma cyanea.</title>
        <authorList>
            <person name="Hoffmann M."/>
            <person name="Monday S.R."/>
            <person name="Allard M.W."/>
            <person name="Strain E.A."/>
            <person name="Whittaker P."/>
            <person name="Naum M."/>
            <person name="McCarthy P.J."/>
            <person name="Lopez J.V."/>
            <person name="Fischer M."/>
            <person name="Brown E.W."/>
        </authorList>
    </citation>
    <scope>NUCLEOTIDE SEQUENCE [LARGE SCALE GENOMIC DNA]</scope>
    <source>
        <strain evidence="6 7">ATCC BAA-2122</strain>
    </source>
</reference>
<dbReference type="eggNOG" id="COG0254">
    <property type="taxonomic scope" value="Bacteria"/>
</dbReference>
<dbReference type="PRINTS" id="PR01249">
    <property type="entry name" value="RIBOSOMALL31"/>
</dbReference>
<evidence type="ECO:0000313" key="6">
    <source>
        <dbReference type="EMBL" id="EFP95528.1"/>
    </source>
</evidence>
<evidence type="ECO:0000256" key="4">
    <source>
        <dbReference type="ARBA" id="ARBA00023274"/>
    </source>
</evidence>
<keyword evidence="7" id="KW-1185">Reference proteome</keyword>
<dbReference type="PANTHER" id="PTHR33280:SF1">
    <property type="entry name" value="LARGE RIBOSOMAL SUBUNIT PROTEIN BL31C"/>
    <property type="match status" value="1"/>
</dbReference>
<keyword evidence="3 5" id="KW-0689">Ribosomal protein</keyword>
<evidence type="ECO:0000256" key="1">
    <source>
        <dbReference type="ARBA" id="ARBA00008196"/>
    </source>
</evidence>
<dbReference type="GO" id="GO:0006412">
    <property type="term" value="P:translation"/>
    <property type="evidence" value="ECO:0007669"/>
    <property type="project" value="UniProtKB-UniRule"/>
</dbReference>
<dbReference type="Pfam" id="PF01197">
    <property type="entry name" value="Ribosomal_L31"/>
    <property type="match status" value="1"/>
</dbReference>
<accession>E3BN43</accession>
<comment type="similarity">
    <text evidence="1 5">Belongs to the bacterial ribosomal protein bL31 family. Type B subfamily.</text>
</comment>
<dbReference type="NCBIfam" id="TIGR00105">
    <property type="entry name" value="L31"/>
    <property type="match status" value="1"/>
</dbReference>
<dbReference type="OrthoDB" id="9803251at2"/>
<sequence length="87" mass="10154">MKSGIHPEYRTVVFHDTSIDEYFLIGSTLKTERTIEWKDGKTYPYFTVEVSAKSHPFYTGKQRVLTKEGRVANFNRRFGQFGKGNEE</sequence>
<proteinExistence type="inferred from homology"/>
<evidence type="ECO:0000256" key="5">
    <source>
        <dbReference type="HAMAP-Rule" id="MF_00502"/>
    </source>
</evidence>
<dbReference type="EMBL" id="AEIU01000092">
    <property type="protein sequence ID" value="EFP95528.1"/>
    <property type="molecule type" value="Genomic_DNA"/>
</dbReference>
<dbReference type="NCBIfam" id="NF002462">
    <property type="entry name" value="PRK01678.1"/>
    <property type="match status" value="1"/>
</dbReference>
<dbReference type="Gene3D" id="4.10.830.30">
    <property type="entry name" value="Ribosomal protein L31"/>
    <property type="match status" value="1"/>
</dbReference>
<dbReference type="PANTHER" id="PTHR33280">
    <property type="entry name" value="50S RIBOSOMAL PROTEIN L31, CHLOROPLASTIC"/>
    <property type="match status" value="1"/>
</dbReference>
<gene>
    <name evidence="5 6" type="primary">rpmE2</name>
    <name evidence="6" type="ORF">VIBC2010_02745</name>
</gene>
<dbReference type="RefSeq" id="WP_009602553.1">
    <property type="nucleotide sequence ID" value="NZ_AEIU01000092.1"/>
</dbReference>
<dbReference type="Proteomes" id="UP000002943">
    <property type="component" value="Unassembled WGS sequence"/>
</dbReference>
<dbReference type="SUPFAM" id="SSF143800">
    <property type="entry name" value="L28p-like"/>
    <property type="match status" value="1"/>
</dbReference>
<dbReference type="HAMAP" id="MF_00502">
    <property type="entry name" value="Ribosomal_bL31_2"/>
    <property type="match status" value="1"/>
</dbReference>
<name>E3BN43_9VIBR</name>
<evidence type="ECO:0000313" key="7">
    <source>
        <dbReference type="Proteomes" id="UP000002943"/>
    </source>
</evidence>
<dbReference type="AlphaFoldDB" id="E3BN43"/>
<protein>
    <recommendedName>
        <fullName evidence="5">Large ribosomal subunit protein bL31B</fullName>
    </recommendedName>
</protein>
<dbReference type="GO" id="GO:0003735">
    <property type="term" value="F:structural constituent of ribosome"/>
    <property type="evidence" value="ECO:0007669"/>
    <property type="project" value="InterPro"/>
</dbReference>